<accession>A0A9Q0FL42</accession>
<proteinExistence type="predicted"/>
<keyword evidence="2" id="KW-1133">Transmembrane helix</keyword>
<evidence type="ECO:0000256" key="1">
    <source>
        <dbReference type="SAM" id="MobiDB-lite"/>
    </source>
</evidence>
<gene>
    <name evidence="3" type="ORF">Tsubulata_019809</name>
</gene>
<dbReference type="EMBL" id="JAKUCV010005081">
    <property type="protein sequence ID" value="KAJ4832764.1"/>
    <property type="molecule type" value="Genomic_DNA"/>
</dbReference>
<keyword evidence="2" id="KW-0812">Transmembrane</keyword>
<feature type="region of interest" description="Disordered" evidence="1">
    <location>
        <begin position="197"/>
        <end position="222"/>
    </location>
</feature>
<keyword evidence="4" id="KW-1185">Reference proteome</keyword>
<feature type="transmembrane region" description="Helical" evidence="2">
    <location>
        <begin position="37"/>
        <end position="59"/>
    </location>
</feature>
<dbReference type="AlphaFoldDB" id="A0A9Q0FL42"/>
<evidence type="ECO:0000313" key="4">
    <source>
        <dbReference type="Proteomes" id="UP001141552"/>
    </source>
</evidence>
<protein>
    <submittedName>
        <fullName evidence="3">Uncharacterized protein</fullName>
    </submittedName>
</protein>
<name>A0A9Q0FL42_9ROSI</name>
<sequence length="258" mass="29203">MGERRFGRIGLIPATAKLGSQVTVGTPMKIKADVDKIFYHGIIIICGTLGFKNVSRIYYHVPKKTKRKGRARGYLLDEELVLVESDRDLGPLFDQLSKYNTATFYIEHGEEEHPYWGVDNPVNVVRRHNIPLPPNYALEEEQLQPQPFNEVEVQVQPPPNAVNEVEIQPGGVNELQLQFNEFGGSDEGDINPVTEVGQGQSSNPEAPLYEATPGHEEQVNDDGQGQTEVMKMPMMMRKHTIYKLTMVMCMMEMKYLKI</sequence>
<evidence type="ECO:0000313" key="3">
    <source>
        <dbReference type="EMBL" id="KAJ4832764.1"/>
    </source>
</evidence>
<organism evidence="3 4">
    <name type="scientific">Turnera subulata</name>
    <dbReference type="NCBI Taxonomy" id="218843"/>
    <lineage>
        <taxon>Eukaryota</taxon>
        <taxon>Viridiplantae</taxon>
        <taxon>Streptophyta</taxon>
        <taxon>Embryophyta</taxon>
        <taxon>Tracheophyta</taxon>
        <taxon>Spermatophyta</taxon>
        <taxon>Magnoliopsida</taxon>
        <taxon>eudicotyledons</taxon>
        <taxon>Gunneridae</taxon>
        <taxon>Pentapetalae</taxon>
        <taxon>rosids</taxon>
        <taxon>fabids</taxon>
        <taxon>Malpighiales</taxon>
        <taxon>Passifloraceae</taxon>
        <taxon>Turnera</taxon>
    </lineage>
</organism>
<dbReference type="Proteomes" id="UP001141552">
    <property type="component" value="Unassembled WGS sequence"/>
</dbReference>
<comment type="caution">
    <text evidence="3">The sequence shown here is derived from an EMBL/GenBank/DDBJ whole genome shotgun (WGS) entry which is preliminary data.</text>
</comment>
<reference evidence="3" key="1">
    <citation type="submission" date="2022-02" db="EMBL/GenBank/DDBJ databases">
        <authorList>
            <person name="Henning P.M."/>
            <person name="McCubbin A.G."/>
            <person name="Shore J.S."/>
        </authorList>
    </citation>
    <scope>NUCLEOTIDE SEQUENCE</scope>
    <source>
        <strain evidence="3">F60SS</strain>
        <tissue evidence="3">Leaves</tissue>
    </source>
</reference>
<reference evidence="3" key="2">
    <citation type="journal article" date="2023" name="Plants (Basel)">
        <title>Annotation of the Turnera subulata (Passifloraceae) Draft Genome Reveals the S-Locus Evolved after the Divergence of Turneroideae from Passifloroideae in a Stepwise Manner.</title>
        <authorList>
            <person name="Henning P.M."/>
            <person name="Roalson E.H."/>
            <person name="Mir W."/>
            <person name="McCubbin A.G."/>
            <person name="Shore J.S."/>
        </authorList>
    </citation>
    <scope>NUCLEOTIDE SEQUENCE</scope>
    <source>
        <strain evidence="3">F60SS</strain>
    </source>
</reference>
<evidence type="ECO:0000256" key="2">
    <source>
        <dbReference type="SAM" id="Phobius"/>
    </source>
</evidence>
<keyword evidence="2" id="KW-0472">Membrane</keyword>